<dbReference type="Pfam" id="PF00028">
    <property type="entry name" value="Cadherin"/>
    <property type="match status" value="1"/>
</dbReference>
<dbReference type="SMART" id="SM00758">
    <property type="entry name" value="PA14"/>
    <property type="match status" value="1"/>
</dbReference>
<dbReference type="Gene3D" id="3.40.390.80">
    <property type="entry name" value="Peptidase M60, enhancin-like domain 2"/>
    <property type="match status" value="1"/>
</dbReference>
<organism evidence="5 6">
    <name type="scientific">Luteolibacter luteus</name>
    <dbReference type="NCBI Taxonomy" id="2728835"/>
    <lineage>
        <taxon>Bacteria</taxon>
        <taxon>Pseudomonadati</taxon>
        <taxon>Verrucomicrobiota</taxon>
        <taxon>Verrucomicrobiia</taxon>
        <taxon>Verrucomicrobiales</taxon>
        <taxon>Verrucomicrobiaceae</taxon>
        <taxon>Luteolibacter</taxon>
    </lineage>
</organism>
<dbReference type="InterPro" id="IPR042279">
    <property type="entry name" value="Pep_M60_3"/>
</dbReference>
<dbReference type="Gene3D" id="2.60.120.1560">
    <property type="match status" value="1"/>
</dbReference>
<accession>A0A858RKY0</accession>
<reference evidence="5 6" key="1">
    <citation type="submission" date="2020-04" db="EMBL/GenBank/DDBJ databases">
        <title>Luteolibacter sp. G-1-1-1 isolated from soil.</title>
        <authorList>
            <person name="Dahal R.H."/>
        </authorList>
    </citation>
    <scope>NUCLEOTIDE SEQUENCE [LARGE SCALE GENOMIC DNA]</scope>
    <source>
        <strain evidence="5 6">G-1-1-1</strain>
    </source>
</reference>
<dbReference type="GO" id="GO:0016020">
    <property type="term" value="C:membrane"/>
    <property type="evidence" value="ECO:0007669"/>
    <property type="project" value="InterPro"/>
</dbReference>
<sequence>MKRSIRSRFVALFAAASVLCGGHALAQATIPGDFAEITGTSAGQPVSGWGSPGSVARHGKSSFPVLMDSGGVAMMAAGRYNDGTTSTTARAVAFSHNGPIFGGSDSMPLLLEASVKWASRKTTPSTITVGCGSGVSTSFWTSRGYLTKSVTTAMSSSANDLSGVDVFVFDWHSGYSAAAVTKIQTFTAAGGGIVCGATPWALGATPSADAFAVMGPFGLTYSGSGWGGASPFTVPGTAPSAYYSALNGSGDLIRDEEGLITLSLADKTIAANSIDQVLAVRTNVTALNADMETLGDGSHYGTIAPTQASPVVKSSQPVQAMLTRYQSNKFDTLTPGQLFAHPSANDFPGTPLAGSTVSRTVSVNGNTPADFYMNQGGKPTRIETGVYAAPGATITITIPSDKTAAGLQAHISPNGSEDQIWNQGTWTFYPKLWRRVSLAATTTQTGHVLGGLVTILVPANSSLGTFNVTVDGALPAPAFTLGVNTDTEWNSTLKNNPAPYGFIKTEKLVIYVERSQLAALSNPTQVANHWKTVMDIGDEYYGYSAWRKRGEAIASARYVAYGAAYAGYPIEAGWGVGGDEFLNNPMKNGSWGNYHELGHGYQDDFDGAFVIPTHAEADVNLLPGMIYNMVHKRTAWDNSSHPSLDASERIARRAQYLALPATQQTWQTACEGDPANDTGETVYDFYYNISEAFGWTAYKTALGRLMNYLQNPGGSTDLDIKNLSTSDPNFKRNRFYILFCDATGRNLDTYFQRYGLGVTGKGYEITQSVKDLISSRGYPVWNDNSAMTAISNPGTISLAEDTPQGTLIHDFSVTDPDPGETHTYAITAGDTNGDFSIDPFTGELRVFSIDYERAASYSLTVTASGNGIPFSGTRHTITRSFTVNITNTPDTPVVAGKLFTATSAMSSGTVLGTATATLDPSRTASSWAITAGNGSGIFAINASGQVTLQTPGSLGSPAAYQLTVRVTDSAGQSGYGQVTVYANASLGVREERWTGWNTTAGTPVFTGYQTSFTTAQNVADNYTRRLSGWIIPPVTGLYTFWIASDDDSRLSLSSSASSSGKEDIAIVGGWTGFQSWDEKSTQKSAPKFLIAGYPYYIEAVQSEGGGGDHLAVAWSGPGITRAVVPGSALVPAAPGISLSTPAPAAPSITLTSPSNGASYSAPAAIPAAATVTDNGNNITKVQFLDGSAVIAEDYTPPYTTTLNTSVIGSHPLKARVVYGLSGSTADSSVSTVSVTGGSLPSGWTGADIGAVGVAGSSSYSGGVYTISGSGADIWGTSDEFQFVSTTMTGDGEIRARVTSQTNTHQWAKAGVMIRDTSAANSAHAMIVVTPGNGFAMQYRATTGGSSSSVSGPALNAFPDNWVRLTRSGNLITSYVSANGTAWTQVGQATITLGSTISIGLPVLSTDDAVLGTATFDNVSVTAYPLPWITADIGTTGLAGRSEFFGSTHTLNGAGVIGGTADGFRFTYQALSGDGEITARIPALGSTGTSARVGVMIRDTLAANSRNIFMGVHGTAAYRWSRRTTAGSSTTTTNSSNGTVPNVWVRLVRSGTTITAYRSSNGTSWTNVGSTTVSFATSCYIGLAVGSGSTTTMNTSSFDNISVTP</sequence>
<dbReference type="Gene3D" id="2.60.120.200">
    <property type="match status" value="2"/>
</dbReference>
<proteinExistence type="predicted"/>
<evidence type="ECO:0000259" key="3">
    <source>
        <dbReference type="PROSITE" id="PS51723"/>
    </source>
</evidence>
<dbReference type="Gene3D" id="1.10.390.30">
    <property type="entry name" value="Peptidase M60, enhancin-like domain 3"/>
    <property type="match status" value="1"/>
</dbReference>
<gene>
    <name evidence="5" type="ORF">HHL09_13950</name>
</gene>
<keyword evidence="6" id="KW-1185">Reference proteome</keyword>
<dbReference type="InterPro" id="IPR002126">
    <property type="entry name" value="Cadherin-like_dom"/>
</dbReference>
<evidence type="ECO:0000256" key="1">
    <source>
        <dbReference type="SAM" id="SignalP"/>
    </source>
</evidence>
<dbReference type="Gene3D" id="2.60.40.10">
    <property type="entry name" value="Immunoglobulins"/>
    <property type="match status" value="1"/>
</dbReference>
<dbReference type="InterPro" id="IPR015919">
    <property type="entry name" value="Cadherin-like_sf"/>
</dbReference>
<keyword evidence="1" id="KW-0732">Signal</keyword>
<evidence type="ECO:0000313" key="6">
    <source>
        <dbReference type="Proteomes" id="UP000501812"/>
    </source>
</evidence>
<dbReference type="Pfam" id="PF07691">
    <property type="entry name" value="PA14"/>
    <property type="match status" value="1"/>
</dbReference>
<dbReference type="GO" id="GO:0005509">
    <property type="term" value="F:calcium ion binding"/>
    <property type="evidence" value="ECO:0007669"/>
    <property type="project" value="InterPro"/>
</dbReference>
<feature type="domain" description="Peptidase M60" evidence="3">
    <location>
        <begin position="379"/>
        <end position="694"/>
    </location>
</feature>
<feature type="domain" description="PA14" evidence="4">
    <location>
        <begin position="971"/>
        <end position="1128"/>
    </location>
</feature>
<dbReference type="SMART" id="SM01276">
    <property type="entry name" value="M60-like"/>
    <property type="match status" value="1"/>
</dbReference>
<dbReference type="SMART" id="SM00112">
    <property type="entry name" value="CA"/>
    <property type="match status" value="1"/>
</dbReference>
<evidence type="ECO:0000259" key="4">
    <source>
        <dbReference type="PROSITE" id="PS51820"/>
    </source>
</evidence>
<protein>
    <submittedName>
        <fullName evidence="5">DUF1349 domain-containing protein</fullName>
    </submittedName>
</protein>
<dbReference type="PROSITE" id="PS51820">
    <property type="entry name" value="PA14"/>
    <property type="match status" value="1"/>
</dbReference>
<evidence type="ECO:0000259" key="2">
    <source>
        <dbReference type="PROSITE" id="PS50268"/>
    </source>
</evidence>
<dbReference type="Pfam" id="PF13402">
    <property type="entry name" value="Peptidase_M60"/>
    <property type="match status" value="1"/>
</dbReference>
<feature type="chain" id="PRO_5032912874" evidence="1">
    <location>
        <begin position="27"/>
        <end position="1604"/>
    </location>
</feature>
<dbReference type="Gene3D" id="2.60.40.60">
    <property type="entry name" value="Cadherins"/>
    <property type="match status" value="1"/>
</dbReference>
<dbReference type="PROSITE" id="PS51723">
    <property type="entry name" value="PEPTIDASE_M60"/>
    <property type="match status" value="1"/>
</dbReference>
<dbReference type="Pfam" id="PF17957">
    <property type="entry name" value="Big_7"/>
    <property type="match status" value="1"/>
</dbReference>
<dbReference type="InterPro" id="IPR011658">
    <property type="entry name" value="PA14_dom"/>
</dbReference>
<dbReference type="GO" id="GO:0007156">
    <property type="term" value="P:homophilic cell adhesion via plasma membrane adhesion molecules"/>
    <property type="evidence" value="ECO:0007669"/>
    <property type="project" value="InterPro"/>
</dbReference>
<dbReference type="InterPro" id="IPR013783">
    <property type="entry name" value="Ig-like_fold"/>
</dbReference>
<dbReference type="PANTHER" id="PTHR15730">
    <property type="entry name" value="EXPERIMENTAL AUTOIMMUNE PROSTATITIS ANTIGEN 2-RELATED"/>
    <property type="match status" value="1"/>
</dbReference>
<dbReference type="RefSeq" id="WP_169455240.1">
    <property type="nucleotide sequence ID" value="NZ_CP051774.1"/>
</dbReference>
<feature type="signal peptide" evidence="1">
    <location>
        <begin position="1"/>
        <end position="26"/>
    </location>
</feature>
<dbReference type="InterPro" id="IPR037524">
    <property type="entry name" value="PA14/GLEYA"/>
</dbReference>
<dbReference type="InterPro" id="IPR035423">
    <property type="entry name" value="M60-like_N"/>
</dbReference>
<dbReference type="SUPFAM" id="SSF56988">
    <property type="entry name" value="Anthrax protective antigen"/>
    <property type="match status" value="1"/>
</dbReference>
<name>A0A858RKY0_9BACT</name>
<dbReference type="SUPFAM" id="SSF49313">
    <property type="entry name" value="Cadherin-like"/>
    <property type="match status" value="2"/>
</dbReference>
<dbReference type="Proteomes" id="UP000501812">
    <property type="component" value="Chromosome"/>
</dbReference>
<dbReference type="InterPro" id="IPR031161">
    <property type="entry name" value="Peptidase_M60_dom"/>
</dbReference>
<dbReference type="KEGG" id="luo:HHL09_13950"/>
<dbReference type="EMBL" id="CP051774">
    <property type="protein sequence ID" value="QJE96840.1"/>
    <property type="molecule type" value="Genomic_DNA"/>
</dbReference>
<evidence type="ECO:0000313" key="5">
    <source>
        <dbReference type="EMBL" id="QJE96840.1"/>
    </source>
</evidence>
<dbReference type="InterPro" id="IPR051244">
    <property type="entry name" value="TCAF"/>
</dbReference>
<dbReference type="Pfam" id="PF17291">
    <property type="entry name" value="M60-like_N"/>
    <property type="match status" value="1"/>
</dbReference>
<dbReference type="CDD" id="cd11304">
    <property type="entry name" value="Cadherin_repeat"/>
    <property type="match status" value="2"/>
</dbReference>
<dbReference type="PANTHER" id="PTHR15730:SF5">
    <property type="entry name" value="SI:CH211-210B2.2-RELATED"/>
    <property type="match status" value="1"/>
</dbReference>
<dbReference type="PROSITE" id="PS50268">
    <property type="entry name" value="CADHERIN_2"/>
    <property type="match status" value="1"/>
</dbReference>
<feature type="domain" description="Cadherin" evidence="2">
    <location>
        <begin position="790"/>
        <end position="894"/>
    </location>
</feature>